<dbReference type="PANTHER" id="PTHR30160:SF1">
    <property type="entry name" value="LIPOPOLYSACCHARIDE 1,2-N-ACETYLGLUCOSAMINETRANSFERASE-RELATED"/>
    <property type="match status" value="1"/>
</dbReference>
<dbReference type="OrthoDB" id="9807356at2"/>
<keyword evidence="2 3" id="KW-0808">Transferase</keyword>
<evidence type="ECO:0000256" key="2">
    <source>
        <dbReference type="ARBA" id="ARBA00022679"/>
    </source>
</evidence>
<accession>B0SY04</accession>
<proteinExistence type="predicted"/>
<protein>
    <submittedName>
        <fullName evidence="3">Glycosyl transferase family 9</fullName>
    </submittedName>
</protein>
<evidence type="ECO:0000313" key="3">
    <source>
        <dbReference type="EMBL" id="ABZ70327.1"/>
    </source>
</evidence>
<dbReference type="EMBL" id="CP000927">
    <property type="protein sequence ID" value="ABZ70327.1"/>
    <property type="molecule type" value="Genomic_DNA"/>
</dbReference>
<evidence type="ECO:0000256" key="1">
    <source>
        <dbReference type="ARBA" id="ARBA00022676"/>
    </source>
</evidence>
<dbReference type="CAZy" id="GT9">
    <property type="family name" value="Glycosyltransferase Family 9"/>
</dbReference>
<dbReference type="GO" id="GO:0009244">
    <property type="term" value="P:lipopolysaccharide core region biosynthetic process"/>
    <property type="evidence" value="ECO:0007669"/>
    <property type="project" value="TreeGrafter"/>
</dbReference>
<dbReference type="CDD" id="cd03789">
    <property type="entry name" value="GT9_LPS_heptosyltransferase"/>
    <property type="match status" value="1"/>
</dbReference>
<sequence length="323" mass="34675">MSKEIKKVLVIKLGALGDFVLALAAMKKIREAHPRAKITLLTTPPFEALAKLSPYFNTVETDGRPGDFGDLTAMLGRLRKARYDRVYDLQTNSRTNWYFQALRPFAPQWSGIAMGCALPQRGKARYAMHTLERQADQLKQAGIWPDAPTEPGSAPPPDLSWILRRTKEARPVAGATAAKPYVLMVPGGSAHRPEKRWPVESYAQLAALLKARGLDIVIIGGPQESAMARQIQKAVGQARDLTGRTDFAQLAVLGAKAALVVGNDTGPTHLLAAAGAPTIALFSDASDPDLCGPRGHVAVIRSPDLKALPVSTVASAAISLLPR</sequence>
<dbReference type="GO" id="GO:0008713">
    <property type="term" value="F:ADP-heptose-lipopolysaccharide heptosyltransferase activity"/>
    <property type="evidence" value="ECO:0007669"/>
    <property type="project" value="TreeGrafter"/>
</dbReference>
<dbReference type="InterPro" id="IPR002201">
    <property type="entry name" value="Glyco_trans_9"/>
</dbReference>
<keyword evidence="1" id="KW-0328">Glycosyltransferase</keyword>
<dbReference type="AlphaFoldDB" id="B0SY04"/>
<dbReference type="eggNOG" id="COG0859">
    <property type="taxonomic scope" value="Bacteria"/>
</dbReference>
<name>B0SY04_CAUSK</name>
<reference evidence="3" key="1">
    <citation type="submission" date="2008-01" db="EMBL/GenBank/DDBJ databases">
        <title>Complete sequence of chromosome of Caulobacter sp. K31.</title>
        <authorList>
            <consortium name="US DOE Joint Genome Institute"/>
            <person name="Copeland A."/>
            <person name="Lucas S."/>
            <person name="Lapidus A."/>
            <person name="Barry K."/>
            <person name="Glavina del Rio T."/>
            <person name="Dalin E."/>
            <person name="Tice H."/>
            <person name="Pitluck S."/>
            <person name="Bruce D."/>
            <person name="Goodwin L."/>
            <person name="Thompson L.S."/>
            <person name="Brettin T."/>
            <person name="Detter J.C."/>
            <person name="Han C."/>
            <person name="Schmutz J."/>
            <person name="Larimer F."/>
            <person name="Land M."/>
            <person name="Hauser L."/>
            <person name="Kyrpides N."/>
            <person name="Kim E."/>
            <person name="Stephens C."/>
            <person name="Richardson P."/>
        </authorList>
    </citation>
    <scope>NUCLEOTIDE SEQUENCE [LARGE SCALE GENOMIC DNA]</scope>
    <source>
        <strain evidence="3">K31</strain>
    </source>
</reference>
<dbReference type="STRING" id="366602.Caul_1197"/>
<dbReference type="Pfam" id="PF01075">
    <property type="entry name" value="Glyco_transf_9"/>
    <property type="match status" value="1"/>
</dbReference>
<dbReference type="SUPFAM" id="SSF53756">
    <property type="entry name" value="UDP-Glycosyltransferase/glycogen phosphorylase"/>
    <property type="match status" value="1"/>
</dbReference>
<dbReference type="HOGENOM" id="CLU_038371_0_2_5"/>
<dbReference type="Gene3D" id="3.40.50.2000">
    <property type="entry name" value="Glycogen Phosphorylase B"/>
    <property type="match status" value="2"/>
</dbReference>
<gene>
    <name evidence="3" type="ordered locus">Caul_1197</name>
</gene>
<dbReference type="KEGG" id="cak:Caul_1197"/>
<dbReference type="PANTHER" id="PTHR30160">
    <property type="entry name" value="TETRAACYLDISACCHARIDE 4'-KINASE-RELATED"/>
    <property type="match status" value="1"/>
</dbReference>
<organism evidence="3">
    <name type="scientific">Caulobacter sp. (strain K31)</name>
    <dbReference type="NCBI Taxonomy" id="366602"/>
    <lineage>
        <taxon>Bacteria</taxon>
        <taxon>Pseudomonadati</taxon>
        <taxon>Pseudomonadota</taxon>
        <taxon>Alphaproteobacteria</taxon>
        <taxon>Caulobacterales</taxon>
        <taxon>Caulobacteraceae</taxon>
        <taxon>Caulobacter</taxon>
    </lineage>
</organism>
<dbReference type="GO" id="GO:0005829">
    <property type="term" value="C:cytosol"/>
    <property type="evidence" value="ECO:0007669"/>
    <property type="project" value="TreeGrafter"/>
</dbReference>
<dbReference type="InterPro" id="IPR051199">
    <property type="entry name" value="LPS_LOS_Heptosyltrfase"/>
</dbReference>